<evidence type="ECO:0000259" key="5">
    <source>
        <dbReference type="PROSITE" id="PS51891"/>
    </source>
</evidence>
<name>A0A6J4Q4I7_9ACTN</name>
<dbReference type="GO" id="GO:0016846">
    <property type="term" value="F:carbon-sulfur lyase activity"/>
    <property type="evidence" value="ECO:0007669"/>
    <property type="project" value="InterPro"/>
</dbReference>
<proteinExistence type="inferred from homology"/>
<feature type="domain" description="CENP-V/GFA" evidence="5">
    <location>
        <begin position="19"/>
        <end position="141"/>
    </location>
</feature>
<dbReference type="PANTHER" id="PTHR33337">
    <property type="entry name" value="GFA DOMAIN-CONTAINING PROTEIN"/>
    <property type="match status" value="1"/>
</dbReference>
<dbReference type="AlphaFoldDB" id="A0A6J4Q4I7"/>
<accession>A0A6J4Q4I7</accession>
<evidence type="ECO:0000256" key="1">
    <source>
        <dbReference type="ARBA" id="ARBA00005495"/>
    </source>
</evidence>
<keyword evidence="4" id="KW-0456">Lyase</keyword>
<keyword evidence="3" id="KW-0862">Zinc</keyword>
<evidence type="ECO:0000256" key="2">
    <source>
        <dbReference type="ARBA" id="ARBA00022723"/>
    </source>
</evidence>
<evidence type="ECO:0000256" key="4">
    <source>
        <dbReference type="ARBA" id="ARBA00023239"/>
    </source>
</evidence>
<evidence type="ECO:0000256" key="3">
    <source>
        <dbReference type="ARBA" id="ARBA00022833"/>
    </source>
</evidence>
<evidence type="ECO:0000313" key="6">
    <source>
        <dbReference type="EMBL" id="CAA9434397.1"/>
    </source>
</evidence>
<dbReference type="PANTHER" id="PTHR33337:SF44">
    <property type="entry name" value="DUF636 DOMAIN PROTEIN (AFU_ORTHOLOGUE AFUA_1G09754)"/>
    <property type="match status" value="1"/>
</dbReference>
<dbReference type="InterPro" id="IPR006913">
    <property type="entry name" value="CENP-V/GFA"/>
</dbReference>
<dbReference type="Gene3D" id="2.170.150.70">
    <property type="match status" value="1"/>
</dbReference>
<dbReference type="Pfam" id="PF04828">
    <property type="entry name" value="GFA"/>
    <property type="match status" value="1"/>
</dbReference>
<keyword evidence="2" id="KW-0479">Metal-binding</keyword>
<dbReference type="GO" id="GO:0046872">
    <property type="term" value="F:metal ion binding"/>
    <property type="evidence" value="ECO:0007669"/>
    <property type="project" value="UniProtKB-KW"/>
</dbReference>
<comment type="similarity">
    <text evidence="1">Belongs to the Gfa family.</text>
</comment>
<sequence>MAGKQTPVEGFESEDAVLLEGSCHCGSVRFRVESDTFYPYQACYCSICRKTAGGGGYAINLGADAGTLEIEGSENLSVYEATSQDRGAPERNFCGRCGSYLWLFNPMWPDLVHPFASAIDTPLPKPPEHVRLMLNYAAPWCEIPPGEDERHFPEYPEESLEEWHRRHGLP</sequence>
<organism evidence="6">
    <name type="scientific">uncultured Rubrobacteraceae bacterium</name>
    <dbReference type="NCBI Taxonomy" id="349277"/>
    <lineage>
        <taxon>Bacteria</taxon>
        <taxon>Bacillati</taxon>
        <taxon>Actinomycetota</taxon>
        <taxon>Rubrobacteria</taxon>
        <taxon>Rubrobacterales</taxon>
        <taxon>Rubrobacteraceae</taxon>
        <taxon>environmental samples</taxon>
    </lineage>
</organism>
<protein>
    <recommendedName>
        <fullName evidence="5">CENP-V/GFA domain-containing protein</fullName>
    </recommendedName>
</protein>
<dbReference type="InterPro" id="IPR011057">
    <property type="entry name" value="Mss4-like_sf"/>
</dbReference>
<dbReference type="SUPFAM" id="SSF51316">
    <property type="entry name" value="Mss4-like"/>
    <property type="match status" value="1"/>
</dbReference>
<dbReference type="PROSITE" id="PS51891">
    <property type="entry name" value="CENP_V_GFA"/>
    <property type="match status" value="1"/>
</dbReference>
<dbReference type="EMBL" id="CADCUW010000413">
    <property type="protein sequence ID" value="CAA9434397.1"/>
    <property type="molecule type" value="Genomic_DNA"/>
</dbReference>
<reference evidence="6" key="1">
    <citation type="submission" date="2020-02" db="EMBL/GenBank/DDBJ databases">
        <authorList>
            <person name="Meier V. D."/>
        </authorList>
    </citation>
    <scope>NUCLEOTIDE SEQUENCE</scope>
    <source>
        <strain evidence="6">AVDCRST_MAG01</strain>
    </source>
</reference>
<gene>
    <name evidence="6" type="ORF">AVDCRST_MAG01-01-3142</name>
</gene>